<evidence type="ECO:0008006" key="5">
    <source>
        <dbReference type="Google" id="ProtNLM"/>
    </source>
</evidence>
<comment type="caution">
    <text evidence="3">The sequence shown here is derived from an EMBL/GenBank/DDBJ whole genome shotgun (WGS) entry which is preliminary data.</text>
</comment>
<feature type="binding site" evidence="2">
    <location>
        <position position="20"/>
    </location>
    <ligand>
        <name>Zn(2+)</name>
        <dbReference type="ChEBI" id="CHEBI:29105"/>
    </ligand>
</feature>
<gene>
    <name evidence="3" type="ORF">TCE0_034r10812</name>
</gene>
<comment type="similarity">
    <text evidence="1">Belongs to the beta-class carbonic anhydrase family.</text>
</comment>
<accession>A0A6V8HD06</accession>
<dbReference type="AlphaFoldDB" id="A0A6V8HD06"/>
<dbReference type="GO" id="GO:0004089">
    <property type="term" value="F:carbonate dehydratase activity"/>
    <property type="evidence" value="ECO:0007669"/>
    <property type="project" value="InterPro"/>
</dbReference>
<organism evidence="3 4">
    <name type="scientific">Talaromyces pinophilus</name>
    <name type="common">Penicillium pinophilum</name>
    <dbReference type="NCBI Taxonomy" id="128442"/>
    <lineage>
        <taxon>Eukaryota</taxon>
        <taxon>Fungi</taxon>
        <taxon>Dikarya</taxon>
        <taxon>Ascomycota</taxon>
        <taxon>Pezizomycotina</taxon>
        <taxon>Eurotiomycetes</taxon>
        <taxon>Eurotiomycetidae</taxon>
        <taxon>Eurotiales</taxon>
        <taxon>Trichocomaceae</taxon>
        <taxon>Talaromyces</taxon>
        <taxon>Talaromyces sect. Talaromyces</taxon>
    </lineage>
</organism>
<reference evidence="4" key="1">
    <citation type="journal article" date="2015" name="Genome Announc.">
        <title>Draft genome sequence of Talaromyces cellulolyticus strain Y-94, a source of lignocellulosic biomass-degrading enzymes.</title>
        <authorList>
            <person name="Fujii T."/>
            <person name="Koike H."/>
            <person name="Sawayama S."/>
            <person name="Yano S."/>
            <person name="Inoue H."/>
        </authorList>
    </citation>
    <scope>NUCLEOTIDE SEQUENCE [LARGE SCALE GENOMIC DNA]</scope>
    <source>
        <strain evidence="4">Y-94</strain>
    </source>
</reference>
<dbReference type="InterPro" id="IPR001765">
    <property type="entry name" value="Carbonic_anhydrase"/>
</dbReference>
<keyword evidence="4" id="KW-1185">Reference proteome</keyword>
<evidence type="ECO:0000313" key="3">
    <source>
        <dbReference type="EMBL" id="GAM39340.1"/>
    </source>
</evidence>
<evidence type="ECO:0000313" key="4">
    <source>
        <dbReference type="Proteomes" id="UP000053095"/>
    </source>
</evidence>
<evidence type="ECO:0000256" key="2">
    <source>
        <dbReference type="PIRSR" id="PIRSR601765-1"/>
    </source>
</evidence>
<name>A0A6V8HD06_TALPI</name>
<keyword evidence="2" id="KW-0479">Metal-binding</keyword>
<evidence type="ECO:0000256" key="1">
    <source>
        <dbReference type="ARBA" id="ARBA00006217"/>
    </source>
</evidence>
<dbReference type="PROSITE" id="PS51257">
    <property type="entry name" value="PROKAR_LIPOPROTEIN"/>
    <property type="match status" value="1"/>
</dbReference>
<dbReference type="Proteomes" id="UP000053095">
    <property type="component" value="Unassembled WGS sequence"/>
</dbReference>
<feature type="binding site" evidence="2">
    <location>
        <position position="18"/>
    </location>
    <ligand>
        <name>Zn(2+)</name>
        <dbReference type="ChEBI" id="CHEBI:29105"/>
    </ligand>
</feature>
<dbReference type="EMBL" id="DF933830">
    <property type="protein sequence ID" value="GAM39340.1"/>
    <property type="molecule type" value="Genomic_DNA"/>
</dbReference>
<sequence>MRATPMPPGFSQTVIIACSDPRVSPELFLNIAPGDCGLTHQTNEAIRDRIKLLAPDHASKIDEMGFGHIHDHESALNEDVAYLKDSPYLAKDVEVAGYLYDLKTGALNKVA</sequence>
<keyword evidence="2" id="KW-0862">Zinc</keyword>
<proteinExistence type="inferred from homology"/>
<comment type="cofactor">
    <cofactor evidence="2">
        <name>Zn(2+)</name>
        <dbReference type="ChEBI" id="CHEBI:29105"/>
    </cofactor>
    <text evidence="2">Binds 1 zinc ion per subunit.</text>
</comment>
<dbReference type="SMART" id="SM00947">
    <property type="entry name" value="Pro_CA"/>
    <property type="match status" value="1"/>
</dbReference>
<dbReference type="Gene3D" id="3.40.1050.10">
    <property type="entry name" value="Carbonic anhydrase"/>
    <property type="match status" value="1"/>
</dbReference>
<dbReference type="SUPFAM" id="SSF53056">
    <property type="entry name" value="beta-carbonic anhydrase, cab"/>
    <property type="match status" value="1"/>
</dbReference>
<protein>
    <recommendedName>
        <fullName evidence="5">Carbonic anhydrase</fullName>
    </recommendedName>
</protein>
<dbReference type="InterPro" id="IPR036874">
    <property type="entry name" value="Carbonic_anhydrase_sf"/>
</dbReference>
<dbReference type="GO" id="GO:0008270">
    <property type="term" value="F:zinc ion binding"/>
    <property type="evidence" value="ECO:0007669"/>
    <property type="project" value="InterPro"/>
</dbReference>